<dbReference type="PANTHER" id="PTHR23279:SF21">
    <property type="entry name" value="DEFECTIVE PROBOSCIS EXTENSION RESPONSE 11, ISOFORM B-RELATED"/>
    <property type="match status" value="1"/>
</dbReference>
<dbReference type="AlphaFoldDB" id="A0A7R9JNC9"/>
<accession>A0A7R9JNC9</accession>
<dbReference type="SUPFAM" id="SSF48726">
    <property type="entry name" value="Immunoglobulin"/>
    <property type="match status" value="1"/>
</dbReference>
<dbReference type="InterPro" id="IPR013783">
    <property type="entry name" value="Ig-like_fold"/>
</dbReference>
<dbReference type="SMART" id="SM00409">
    <property type="entry name" value="IG"/>
    <property type="match status" value="1"/>
</dbReference>
<feature type="signal peptide" evidence="1">
    <location>
        <begin position="1"/>
        <end position="26"/>
    </location>
</feature>
<dbReference type="PROSITE" id="PS50835">
    <property type="entry name" value="IG_LIKE"/>
    <property type="match status" value="1"/>
</dbReference>
<dbReference type="InterPro" id="IPR037448">
    <property type="entry name" value="Zig-8"/>
</dbReference>
<feature type="domain" description="Ig-like" evidence="2">
    <location>
        <begin position="81"/>
        <end position="174"/>
    </location>
</feature>
<proteinExistence type="predicted"/>
<dbReference type="Gene3D" id="2.60.40.10">
    <property type="entry name" value="Immunoglobulins"/>
    <property type="match status" value="1"/>
</dbReference>
<dbReference type="InterPro" id="IPR003598">
    <property type="entry name" value="Ig_sub2"/>
</dbReference>
<dbReference type="PANTHER" id="PTHR23279">
    <property type="entry name" value="DEFECTIVE PROBOSCIS EXTENSION RESPONSE DPR -RELATED"/>
    <property type="match status" value="1"/>
</dbReference>
<dbReference type="SMART" id="SM00408">
    <property type="entry name" value="IGc2"/>
    <property type="match status" value="1"/>
</dbReference>
<organism evidence="3">
    <name type="scientific">Timema genevievae</name>
    <name type="common">Walking stick</name>
    <dbReference type="NCBI Taxonomy" id="629358"/>
    <lineage>
        <taxon>Eukaryota</taxon>
        <taxon>Metazoa</taxon>
        <taxon>Ecdysozoa</taxon>
        <taxon>Arthropoda</taxon>
        <taxon>Hexapoda</taxon>
        <taxon>Insecta</taxon>
        <taxon>Pterygota</taxon>
        <taxon>Neoptera</taxon>
        <taxon>Polyneoptera</taxon>
        <taxon>Phasmatodea</taxon>
        <taxon>Timematodea</taxon>
        <taxon>Timematoidea</taxon>
        <taxon>Timematidae</taxon>
        <taxon>Timema</taxon>
    </lineage>
</organism>
<dbReference type="Pfam" id="PF13927">
    <property type="entry name" value="Ig_3"/>
    <property type="match status" value="1"/>
</dbReference>
<dbReference type="EMBL" id="OE839186">
    <property type="protein sequence ID" value="CAD7586052.1"/>
    <property type="molecule type" value="Genomic_DNA"/>
</dbReference>
<dbReference type="InterPro" id="IPR007110">
    <property type="entry name" value="Ig-like_dom"/>
</dbReference>
<dbReference type="FunFam" id="2.60.40.10:FF:001026">
    <property type="entry name" value="Uncharacterized protein, isoform B"/>
    <property type="match status" value="1"/>
</dbReference>
<evidence type="ECO:0000259" key="2">
    <source>
        <dbReference type="PROSITE" id="PS50835"/>
    </source>
</evidence>
<protein>
    <recommendedName>
        <fullName evidence="2">Ig-like domain-containing protein</fullName>
    </recommendedName>
</protein>
<keyword evidence="1" id="KW-0732">Signal</keyword>
<evidence type="ECO:0000313" key="3">
    <source>
        <dbReference type="EMBL" id="CAD7586052.1"/>
    </source>
</evidence>
<dbReference type="InterPro" id="IPR003599">
    <property type="entry name" value="Ig_sub"/>
</dbReference>
<dbReference type="GO" id="GO:0050808">
    <property type="term" value="P:synapse organization"/>
    <property type="evidence" value="ECO:0007669"/>
    <property type="project" value="TreeGrafter"/>
</dbReference>
<dbReference type="InterPro" id="IPR036179">
    <property type="entry name" value="Ig-like_dom_sf"/>
</dbReference>
<dbReference type="GO" id="GO:0032589">
    <property type="term" value="C:neuron projection membrane"/>
    <property type="evidence" value="ECO:0007669"/>
    <property type="project" value="TreeGrafter"/>
</dbReference>
<feature type="chain" id="PRO_5031225913" description="Ig-like domain-containing protein" evidence="1">
    <location>
        <begin position="27"/>
        <end position="238"/>
    </location>
</feature>
<sequence length="238" mass="26035">MHPALGMHSDLLVSAICTIWVALMQSLCEQNIITPRLRQVAAPSLIVSNHCLACRSSRELRRLSLITRLGSCGFRQGWVVPKIEIVGESDIYVKTGSTVNLKCVITQSLEEPAYIFWYHDNERVLNYDKTAKDIRMDRVGPDTTVGTLVIYNGQRQDSGNYTCSPSNLDSASVLLHVLNGEHPAAMQRGKNSASPIPGRWWSHLSAGLGLSACVQPRNVAIAVIVLGFAGHLVAWTGS</sequence>
<name>A0A7R9JNC9_TIMGE</name>
<reference evidence="3" key="1">
    <citation type="submission" date="2020-11" db="EMBL/GenBank/DDBJ databases">
        <authorList>
            <person name="Tran Van P."/>
        </authorList>
    </citation>
    <scope>NUCLEOTIDE SEQUENCE</scope>
</reference>
<evidence type="ECO:0000256" key="1">
    <source>
        <dbReference type="SAM" id="SignalP"/>
    </source>
</evidence>
<gene>
    <name evidence="3" type="ORF">TGEB3V08_LOCUS491</name>
</gene>